<dbReference type="AlphaFoldDB" id="A0A0N9VWD0"/>
<dbReference type="OrthoDB" id="7031832at2"/>
<proteinExistence type="inferred from homology"/>
<dbReference type="Pfam" id="PF07813">
    <property type="entry name" value="LTXXQ"/>
    <property type="match status" value="1"/>
</dbReference>
<dbReference type="GO" id="GO:0051082">
    <property type="term" value="F:unfolded protein binding"/>
    <property type="evidence" value="ECO:0007669"/>
    <property type="project" value="TreeGrafter"/>
</dbReference>
<feature type="compositionally biased region" description="Basic and acidic residues" evidence="5">
    <location>
        <begin position="112"/>
        <end position="131"/>
    </location>
</feature>
<evidence type="ECO:0000256" key="4">
    <source>
        <dbReference type="ARBA" id="ARBA00022764"/>
    </source>
</evidence>
<sequence>MRKTLIALMFAAALPTIAMAAPEGPGPMGPMEGHGYSEHMHGGKGMYRELNLSHEQREQIRKLIGEQMHARKELVEQYLQKLSPADQQAMKDQMAAGRQKTEKDIRALLKPDQQQKFDAIQKKQAERKAEWEQFQAWKAQQPQKTQ</sequence>
<evidence type="ECO:0000256" key="5">
    <source>
        <dbReference type="SAM" id="MobiDB-lite"/>
    </source>
</evidence>
<feature type="chain" id="PRO_5006039645" evidence="6">
    <location>
        <begin position="21"/>
        <end position="146"/>
    </location>
</feature>
<evidence type="ECO:0000313" key="8">
    <source>
        <dbReference type="Proteomes" id="UP000066487"/>
    </source>
</evidence>
<name>A0A0N9VWD0_PSEFL</name>
<evidence type="ECO:0000256" key="3">
    <source>
        <dbReference type="ARBA" id="ARBA00022729"/>
    </source>
</evidence>
<evidence type="ECO:0000313" key="7">
    <source>
        <dbReference type="EMBL" id="ALI02971.1"/>
    </source>
</evidence>
<dbReference type="Gene3D" id="1.20.120.1490">
    <property type="match status" value="1"/>
</dbReference>
<reference evidence="7 8" key="2">
    <citation type="journal article" date="2018" name="Nature">
        <title>Mutant phenotypes for thousands of bacterial genes of unknown function.</title>
        <authorList>
            <person name="Price M.N."/>
            <person name="Wetmore K.M."/>
            <person name="Waters R.J."/>
            <person name="Callaghan M."/>
            <person name="Ray J."/>
            <person name="Liu H."/>
            <person name="Kuehl J.V."/>
            <person name="Melnyk R.A."/>
            <person name="Lamson J.S."/>
            <person name="Suh Y."/>
            <person name="Carlson H.K."/>
            <person name="Esquivel Z."/>
            <person name="Sadeeshkumar H."/>
            <person name="Chakraborty R."/>
            <person name="Zane G.M."/>
            <person name="Rubin B.E."/>
            <person name="Wall J.D."/>
            <person name="Visel A."/>
            <person name="Bristow J."/>
            <person name="Blow M.J."/>
            <person name="Arkin A.P."/>
            <person name="Deutschbauer A.M."/>
        </authorList>
    </citation>
    <scope>NUCLEOTIDE SEQUENCE [LARGE SCALE GENOMIC DNA]</scope>
    <source>
        <strain evidence="7 8">FW300-N2E3</strain>
    </source>
</reference>
<gene>
    <name evidence="7" type="ORF">AO353_18495</name>
</gene>
<protein>
    <submittedName>
        <fullName evidence="7">LTXXQ domain protein</fullName>
    </submittedName>
</protein>
<comment type="subcellular location">
    <subcellularLocation>
        <location evidence="1">Periplasm</location>
    </subcellularLocation>
</comment>
<evidence type="ECO:0000256" key="6">
    <source>
        <dbReference type="SAM" id="SignalP"/>
    </source>
</evidence>
<dbReference type="InterPro" id="IPR012899">
    <property type="entry name" value="LTXXQ"/>
</dbReference>
<keyword evidence="4" id="KW-0574">Periplasm</keyword>
<feature type="region of interest" description="Disordered" evidence="5">
    <location>
        <begin position="112"/>
        <end position="146"/>
    </location>
</feature>
<dbReference type="InterPro" id="IPR052211">
    <property type="entry name" value="Cpx_auxiliary_protein"/>
</dbReference>
<organism evidence="7 8">
    <name type="scientific">Pseudomonas fluorescens</name>
    <dbReference type="NCBI Taxonomy" id="294"/>
    <lineage>
        <taxon>Bacteria</taxon>
        <taxon>Pseudomonadati</taxon>
        <taxon>Pseudomonadota</taxon>
        <taxon>Gammaproteobacteria</taxon>
        <taxon>Pseudomonadales</taxon>
        <taxon>Pseudomonadaceae</taxon>
        <taxon>Pseudomonas</taxon>
    </lineage>
</organism>
<reference evidence="8" key="1">
    <citation type="submission" date="2015-09" db="EMBL/GenBank/DDBJ databases">
        <title>Whole genome sequence of Pseudomonas fluorescens FW300-N2E3.</title>
        <authorList>
            <person name="Ray J."/>
            <person name="Melnyk R."/>
            <person name="Deutschbauer A."/>
        </authorList>
    </citation>
    <scope>NUCLEOTIDE SEQUENCE [LARGE SCALE GENOMIC DNA]</scope>
    <source>
        <strain evidence="8">FW300-N2E3</strain>
    </source>
</reference>
<dbReference type="RefSeq" id="WP_054596254.1">
    <property type="nucleotide sequence ID" value="NZ_CP012830.1"/>
</dbReference>
<evidence type="ECO:0000256" key="1">
    <source>
        <dbReference type="ARBA" id="ARBA00004418"/>
    </source>
</evidence>
<dbReference type="GO" id="GO:0030288">
    <property type="term" value="C:outer membrane-bounded periplasmic space"/>
    <property type="evidence" value="ECO:0007669"/>
    <property type="project" value="TreeGrafter"/>
</dbReference>
<dbReference type="EMBL" id="CP012830">
    <property type="protein sequence ID" value="ALI02971.1"/>
    <property type="molecule type" value="Genomic_DNA"/>
</dbReference>
<evidence type="ECO:0000256" key="2">
    <source>
        <dbReference type="ARBA" id="ARBA00008441"/>
    </source>
</evidence>
<comment type="similarity">
    <text evidence="2">Belongs to the CpxP/Spy family.</text>
</comment>
<accession>A0A0N9VWD0</accession>
<dbReference type="PANTHER" id="PTHR38102">
    <property type="entry name" value="PERIPLASMIC CHAPERONE SPY"/>
    <property type="match status" value="1"/>
</dbReference>
<keyword evidence="3 6" id="KW-0732">Signal</keyword>
<dbReference type="PANTHER" id="PTHR38102:SF1">
    <property type="entry name" value="PERIPLASMIC CHAPERONE SPY"/>
    <property type="match status" value="1"/>
</dbReference>
<feature type="signal peptide" evidence="6">
    <location>
        <begin position="1"/>
        <end position="20"/>
    </location>
</feature>
<dbReference type="Proteomes" id="UP000066487">
    <property type="component" value="Chromosome"/>
</dbReference>